<evidence type="ECO:0000313" key="2">
    <source>
        <dbReference type="EMBL" id="GKV27148.1"/>
    </source>
</evidence>
<reference evidence="1 4" key="1">
    <citation type="journal article" date="2021" name="Commun. Biol.">
        <title>The genome of Shorea leprosula (Dipterocarpaceae) highlights the ecological relevance of drought in aseasonal tropical rainforests.</title>
        <authorList>
            <person name="Ng K.K.S."/>
            <person name="Kobayashi M.J."/>
            <person name="Fawcett J.A."/>
            <person name="Hatakeyama M."/>
            <person name="Paape T."/>
            <person name="Ng C.H."/>
            <person name="Ang C.C."/>
            <person name="Tnah L.H."/>
            <person name="Lee C.T."/>
            <person name="Nishiyama T."/>
            <person name="Sese J."/>
            <person name="O'Brien M.J."/>
            <person name="Copetti D."/>
            <person name="Mohd Noor M.I."/>
            <person name="Ong R.C."/>
            <person name="Putra M."/>
            <person name="Sireger I.Z."/>
            <person name="Indrioko S."/>
            <person name="Kosugi Y."/>
            <person name="Izuno A."/>
            <person name="Isagi Y."/>
            <person name="Lee S.L."/>
            <person name="Shimizu K.K."/>
        </authorList>
    </citation>
    <scope>NUCLEOTIDE SEQUENCE [LARGE SCALE GENOMIC DNA]</scope>
    <source>
        <strain evidence="1">214</strain>
    </source>
</reference>
<comment type="caution">
    <text evidence="1">The sequence shown here is derived from an EMBL/GenBank/DDBJ whole genome shotgun (WGS) entry which is preliminary data.</text>
</comment>
<dbReference type="EMBL" id="BPVZ01000074">
    <property type="protein sequence ID" value="GKV27148.1"/>
    <property type="molecule type" value="Genomic_DNA"/>
</dbReference>
<accession>A0AAV5IT62</accession>
<dbReference type="Proteomes" id="UP001054252">
    <property type="component" value="Unassembled WGS sequence"/>
</dbReference>
<protein>
    <submittedName>
        <fullName evidence="1">Uncharacterized protein</fullName>
    </submittedName>
</protein>
<sequence length="39" mass="4781">MYTNQMFFSSVTMFIKEFPFLPIPFVFRFTRPCDANPRR</sequence>
<dbReference type="EMBL" id="BPVZ01000192">
    <property type="protein sequence ID" value="GKV45264.1"/>
    <property type="molecule type" value="Genomic_DNA"/>
</dbReference>
<evidence type="ECO:0000313" key="3">
    <source>
        <dbReference type="EMBL" id="GKV45264.1"/>
    </source>
</evidence>
<evidence type="ECO:0000313" key="4">
    <source>
        <dbReference type="Proteomes" id="UP001054252"/>
    </source>
</evidence>
<organism evidence="1 4">
    <name type="scientific">Rubroshorea leprosula</name>
    <dbReference type="NCBI Taxonomy" id="152421"/>
    <lineage>
        <taxon>Eukaryota</taxon>
        <taxon>Viridiplantae</taxon>
        <taxon>Streptophyta</taxon>
        <taxon>Embryophyta</taxon>
        <taxon>Tracheophyta</taxon>
        <taxon>Spermatophyta</taxon>
        <taxon>Magnoliopsida</taxon>
        <taxon>eudicotyledons</taxon>
        <taxon>Gunneridae</taxon>
        <taxon>Pentapetalae</taxon>
        <taxon>rosids</taxon>
        <taxon>malvids</taxon>
        <taxon>Malvales</taxon>
        <taxon>Dipterocarpaceae</taxon>
        <taxon>Rubroshorea</taxon>
    </lineage>
</organism>
<name>A0AAV5IT62_9ROSI</name>
<proteinExistence type="predicted"/>
<gene>
    <name evidence="1" type="ORF">SLEP1_g15394</name>
    <name evidence="2" type="ORF">SLEP1_g36351</name>
    <name evidence="3" type="ORF">SLEP1_g52372</name>
</gene>
<dbReference type="AlphaFoldDB" id="A0AAV5IT62"/>
<dbReference type="EMBL" id="BPVZ01000019">
    <property type="protein sequence ID" value="GKV03029.1"/>
    <property type="molecule type" value="Genomic_DNA"/>
</dbReference>
<keyword evidence="4" id="KW-1185">Reference proteome</keyword>
<evidence type="ECO:0000313" key="1">
    <source>
        <dbReference type="EMBL" id="GKV03029.1"/>
    </source>
</evidence>